<feature type="domain" description="FecR N-terminal" evidence="2">
    <location>
        <begin position="11"/>
        <end position="50"/>
    </location>
</feature>
<organism evidence="3 4">
    <name type="scientific">Methylomonas methanica (strain DSM 25384 / MC09)</name>
    <dbReference type="NCBI Taxonomy" id="857087"/>
    <lineage>
        <taxon>Bacteria</taxon>
        <taxon>Pseudomonadati</taxon>
        <taxon>Pseudomonadota</taxon>
        <taxon>Gammaproteobacteria</taxon>
        <taxon>Methylococcales</taxon>
        <taxon>Methylococcaceae</taxon>
        <taxon>Methylomonas</taxon>
    </lineage>
</organism>
<dbReference type="eggNOG" id="COG3712">
    <property type="taxonomic scope" value="Bacteria"/>
</dbReference>
<dbReference type="HOGENOM" id="CLU_050192_0_1_6"/>
<dbReference type="KEGG" id="mmt:Metme_2871"/>
<dbReference type="PIRSF" id="PIRSF018266">
    <property type="entry name" value="FecR"/>
    <property type="match status" value="1"/>
</dbReference>
<reference evidence="4" key="3">
    <citation type="submission" date="2011-05" db="EMBL/GenBank/DDBJ databases">
        <title>Complete sequence of Methylomonas methanica MC09.</title>
        <authorList>
            <consortium name="US DOE Joint Genome Institute"/>
            <person name="Lucas S."/>
            <person name="Han J."/>
            <person name="Lapidus A."/>
            <person name="Cheng J.-F."/>
            <person name="Goodwin L."/>
            <person name="Pitluck S."/>
            <person name="Peters L."/>
            <person name="Mikhailova N."/>
            <person name="Teshima H."/>
            <person name="Han C."/>
            <person name="Tapia R."/>
            <person name="Land M."/>
            <person name="Hauser L."/>
            <person name="Kyrpides N."/>
            <person name="Ivanova N."/>
            <person name="Pagani I."/>
            <person name="Stein L."/>
            <person name="Woyke T."/>
        </authorList>
    </citation>
    <scope>NUCLEOTIDE SEQUENCE [LARGE SCALE GENOMIC DNA]</scope>
    <source>
        <strain evidence="4">MC09</strain>
    </source>
</reference>
<evidence type="ECO:0000313" key="4">
    <source>
        <dbReference type="Proteomes" id="UP000008888"/>
    </source>
</evidence>
<proteinExistence type="predicted"/>
<dbReference type="PANTHER" id="PTHR30273">
    <property type="entry name" value="PERIPLASMIC SIGNAL SENSOR AND SIGMA FACTOR ACTIVATOR FECR-RELATED"/>
    <property type="match status" value="1"/>
</dbReference>
<accession>G0A0Z5</accession>
<keyword evidence="4" id="KW-1185">Reference proteome</keyword>
<dbReference type="InterPro" id="IPR032623">
    <property type="entry name" value="FecR_N"/>
</dbReference>
<evidence type="ECO:0000313" key="3">
    <source>
        <dbReference type="EMBL" id="AEG01251.1"/>
    </source>
</evidence>
<dbReference type="PANTHER" id="PTHR30273:SF2">
    <property type="entry name" value="PROTEIN FECR"/>
    <property type="match status" value="1"/>
</dbReference>
<dbReference type="Pfam" id="PF04773">
    <property type="entry name" value="FecR"/>
    <property type="match status" value="1"/>
</dbReference>
<evidence type="ECO:0000259" key="1">
    <source>
        <dbReference type="Pfam" id="PF04773"/>
    </source>
</evidence>
<dbReference type="Gene3D" id="3.55.50.30">
    <property type="match status" value="1"/>
</dbReference>
<dbReference type="OrthoDB" id="9771237at2"/>
<dbReference type="RefSeq" id="WP_013819484.1">
    <property type="nucleotide sequence ID" value="NC_015572.1"/>
</dbReference>
<dbReference type="AlphaFoldDB" id="G0A0Z5"/>
<evidence type="ECO:0000259" key="2">
    <source>
        <dbReference type="Pfam" id="PF16220"/>
    </source>
</evidence>
<dbReference type="InterPro" id="IPR006860">
    <property type="entry name" value="FecR"/>
</dbReference>
<dbReference type="GO" id="GO:0016989">
    <property type="term" value="F:sigma factor antagonist activity"/>
    <property type="evidence" value="ECO:0007669"/>
    <property type="project" value="TreeGrafter"/>
</dbReference>
<reference evidence="3 4" key="1">
    <citation type="journal article" date="2011" name="J. Bacteriol.">
        <title>Complete Genome Sequence of the Aerobic Marine Methanotroph Methylomonas methanica MC09.</title>
        <authorList>
            <person name="Boden R."/>
            <person name="Cunliffe M."/>
            <person name="Scanlan J."/>
            <person name="Moussard H."/>
            <person name="Kits K.D."/>
            <person name="Klotz M.G."/>
            <person name="Jetten M.S."/>
            <person name="Vuilleumier S."/>
            <person name="Han J."/>
            <person name="Peters L."/>
            <person name="Mikhailova N."/>
            <person name="Teshima H."/>
            <person name="Tapia R."/>
            <person name="Kyrpides N."/>
            <person name="Ivanova N."/>
            <person name="Pagani I."/>
            <person name="Cheng J.F."/>
            <person name="Goodwin L."/>
            <person name="Han C."/>
            <person name="Hauser L."/>
            <person name="Land M.L."/>
            <person name="Lapidus A."/>
            <person name="Lucas S."/>
            <person name="Pitluck S."/>
            <person name="Woyke T."/>
            <person name="Stein L."/>
            <person name="Murrell J.C."/>
        </authorList>
    </citation>
    <scope>NUCLEOTIDE SEQUENCE [LARGE SCALE GENOMIC DNA]</scope>
    <source>
        <strain evidence="3 4">MC09</strain>
    </source>
</reference>
<dbReference type="Proteomes" id="UP000008888">
    <property type="component" value="Chromosome"/>
</dbReference>
<reference key="2">
    <citation type="submission" date="2011-05" db="EMBL/GenBank/DDBJ databases">
        <title>Complete genome sequence of the aerobic marine methanotroph Methylomonas methanica MC09.</title>
        <authorList>
            <person name="Boden R."/>
            <person name="Cunliffe M."/>
            <person name="Scanlan J."/>
            <person name="Moussard H."/>
            <person name="Kits K.D."/>
            <person name="Klotz M."/>
            <person name="Jetten M."/>
            <person name="Vuilleumier S."/>
            <person name="Han J."/>
            <person name="Peters L."/>
            <person name="Mikhailova N."/>
            <person name="Teshima H."/>
            <person name="Tapia R."/>
            <person name="Kyrpides N."/>
            <person name="Ivanova N."/>
            <person name="Pagani I."/>
            <person name="Cheng J.-F."/>
            <person name="Goodwin L."/>
            <person name="Han C."/>
            <person name="Hauser L."/>
            <person name="Land M."/>
            <person name="Lapidus A."/>
            <person name="Lucas S."/>
            <person name="Pitluck S."/>
            <person name="Woyke T."/>
            <person name="Stein L.Y."/>
            <person name="Murrell C."/>
        </authorList>
    </citation>
    <scope>NUCLEOTIDE SEQUENCE</scope>
    <source>
        <strain>MC09</strain>
    </source>
</reference>
<name>G0A0Z5_METMM</name>
<dbReference type="Gene3D" id="2.60.120.1440">
    <property type="match status" value="1"/>
</dbReference>
<protein>
    <submittedName>
        <fullName evidence="3">Anti-FecI sigma factor, FecR</fullName>
    </submittedName>
</protein>
<dbReference type="STRING" id="857087.Metme_2871"/>
<gene>
    <name evidence="3" type="ordered locus">Metme_2871</name>
</gene>
<sequence>MPDAQPDSAEQQAMQWQAILSSDLLSDRQSRAFEIWLAEKPEHAAAWQSINDFWTGLDELTLADISDHDSVQVLERPPLQIPKARPRYLNTGLAIAASLLLTLGLFYQQLEFYLADYRNSVGRQQQITLADGSGILLNTASAVSVDFSAQRRTATLHDGEAYFTVAADPNRPFVVQTAAGQIQALGTAFDVKQQAGHVSVTVFEHAVKITNAAGQVMQKLAEAEQLDFTRNSLTAAAPINLQRAGAWHKQRMVFQDQPLATVIAELERYRPGNILILDHAIKHLPITGVFGIADTDIALQAIEQSLPIKVRKIGEHLVLLSAK</sequence>
<dbReference type="InterPro" id="IPR012373">
    <property type="entry name" value="Ferrdict_sens_TM"/>
</dbReference>
<dbReference type="EMBL" id="CP002738">
    <property type="protein sequence ID" value="AEG01251.1"/>
    <property type="molecule type" value="Genomic_DNA"/>
</dbReference>
<feature type="domain" description="FecR protein" evidence="1">
    <location>
        <begin position="116"/>
        <end position="208"/>
    </location>
</feature>
<dbReference type="Pfam" id="PF16220">
    <property type="entry name" value="DUF4880"/>
    <property type="match status" value="1"/>
</dbReference>